<dbReference type="GO" id="GO:0005737">
    <property type="term" value="C:cytoplasm"/>
    <property type="evidence" value="ECO:0007669"/>
    <property type="project" value="TreeGrafter"/>
</dbReference>
<evidence type="ECO:0000313" key="3">
    <source>
        <dbReference type="Proteomes" id="UP001054945"/>
    </source>
</evidence>
<name>A0AAV4U365_CAEEX</name>
<dbReference type="PANTHER" id="PTHR10316">
    <property type="entry name" value="MEMBRANE ASSOCIATED GUANYLATE KINASE-RELATED"/>
    <property type="match status" value="1"/>
</dbReference>
<dbReference type="GO" id="GO:0016301">
    <property type="term" value="F:kinase activity"/>
    <property type="evidence" value="ECO:0007669"/>
    <property type="project" value="UniProtKB-KW"/>
</dbReference>
<keyword evidence="2" id="KW-0808">Transferase</keyword>
<sequence>MCVDDSMNGWYLLICSKLKDAYTGDASHFSLSYLYWITGQLMGCWARLGQAGHRVKKKKVFIIFLHLICEHLVKILSNHYGTPMPPKDNYHSPMKRSNSIGPSNNLMLPGAHASSEGKRRRNRSNVEAMASKTADIGEFTVPVMSSNTSSAKIDSNNASDWCNNSSSLLPLVTWVHYQKNWERAFTSNGEPYFIDHNTVHHNGLILDCLEFKRKLFEDCGDDELPFDGKE</sequence>
<dbReference type="PANTHER" id="PTHR10316:SF40">
    <property type="entry name" value="LD27118P"/>
    <property type="match status" value="1"/>
</dbReference>
<dbReference type="EMBL" id="BPLR01012196">
    <property type="protein sequence ID" value="GIY52107.1"/>
    <property type="molecule type" value="Genomic_DNA"/>
</dbReference>
<evidence type="ECO:0000313" key="2">
    <source>
        <dbReference type="EMBL" id="GIY52107.1"/>
    </source>
</evidence>
<protein>
    <submittedName>
        <fullName evidence="2">Membrane-associated guanylate kinase, WW and PDZ domain-containing protein 2</fullName>
    </submittedName>
</protein>
<dbReference type="Gene3D" id="2.20.70.10">
    <property type="match status" value="1"/>
</dbReference>
<dbReference type="SUPFAM" id="SSF51045">
    <property type="entry name" value="WW domain"/>
    <property type="match status" value="1"/>
</dbReference>
<keyword evidence="1" id="KW-0677">Repeat</keyword>
<keyword evidence="2" id="KW-0418">Kinase</keyword>
<organism evidence="2 3">
    <name type="scientific">Caerostris extrusa</name>
    <name type="common">Bark spider</name>
    <name type="synonym">Caerostris bankana</name>
    <dbReference type="NCBI Taxonomy" id="172846"/>
    <lineage>
        <taxon>Eukaryota</taxon>
        <taxon>Metazoa</taxon>
        <taxon>Ecdysozoa</taxon>
        <taxon>Arthropoda</taxon>
        <taxon>Chelicerata</taxon>
        <taxon>Arachnida</taxon>
        <taxon>Araneae</taxon>
        <taxon>Araneomorphae</taxon>
        <taxon>Entelegynae</taxon>
        <taxon>Araneoidea</taxon>
        <taxon>Araneidae</taxon>
        <taxon>Caerostris</taxon>
    </lineage>
</organism>
<reference evidence="2 3" key="1">
    <citation type="submission" date="2021-06" db="EMBL/GenBank/DDBJ databases">
        <title>Caerostris extrusa draft genome.</title>
        <authorList>
            <person name="Kono N."/>
            <person name="Arakawa K."/>
        </authorList>
    </citation>
    <scope>NUCLEOTIDE SEQUENCE [LARGE SCALE GENOMIC DNA]</scope>
</reference>
<dbReference type="AlphaFoldDB" id="A0AAV4U365"/>
<dbReference type="GO" id="GO:0007165">
    <property type="term" value="P:signal transduction"/>
    <property type="evidence" value="ECO:0007669"/>
    <property type="project" value="TreeGrafter"/>
</dbReference>
<dbReference type="Proteomes" id="UP001054945">
    <property type="component" value="Unassembled WGS sequence"/>
</dbReference>
<accession>A0AAV4U365</accession>
<dbReference type="InterPro" id="IPR001202">
    <property type="entry name" value="WW_dom"/>
</dbReference>
<evidence type="ECO:0000256" key="1">
    <source>
        <dbReference type="ARBA" id="ARBA00022737"/>
    </source>
</evidence>
<dbReference type="CDD" id="cd00201">
    <property type="entry name" value="WW"/>
    <property type="match status" value="1"/>
</dbReference>
<proteinExistence type="predicted"/>
<gene>
    <name evidence="2" type="primary">Magi2_0</name>
    <name evidence="2" type="ORF">CEXT_194601</name>
</gene>
<dbReference type="InterPro" id="IPR036020">
    <property type="entry name" value="WW_dom_sf"/>
</dbReference>
<keyword evidence="3" id="KW-1185">Reference proteome</keyword>
<comment type="caution">
    <text evidence="2">The sequence shown here is derived from an EMBL/GenBank/DDBJ whole genome shotgun (WGS) entry which is preliminary data.</text>
</comment>